<organism evidence="6 7">
    <name type="scientific">Mycena chlorophos</name>
    <name type="common">Agaric fungus</name>
    <name type="synonym">Agaricus chlorophos</name>
    <dbReference type="NCBI Taxonomy" id="658473"/>
    <lineage>
        <taxon>Eukaryota</taxon>
        <taxon>Fungi</taxon>
        <taxon>Dikarya</taxon>
        <taxon>Basidiomycota</taxon>
        <taxon>Agaricomycotina</taxon>
        <taxon>Agaricomycetes</taxon>
        <taxon>Agaricomycetidae</taxon>
        <taxon>Agaricales</taxon>
        <taxon>Marasmiineae</taxon>
        <taxon>Mycenaceae</taxon>
        <taxon>Mycena</taxon>
    </lineage>
</organism>
<keyword evidence="3" id="KW-0285">Flavoprotein</keyword>
<dbReference type="PANTHER" id="PTHR11552:SF147">
    <property type="entry name" value="CHOLINE DEHYDROGENASE, MITOCHONDRIAL"/>
    <property type="match status" value="1"/>
</dbReference>
<proteinExistence type="inferred from homology"/>
<dbReference type="Proteomes" id="UP000815677">
    <property type="component" value="Unassembled WGS sequence"/>
</dbReference>
<dbReference type="PROSITE" id="PS00624">
    <property type="entry name" value="GMC_OXRED_2"/>
    <property type="match status" value="1"/>
</dbReference>
<gene>
    <name evidence="6" type="ORF">MCHLO_05141</name>
</gene>
<evidence type="ECO:0000313" key="6">
    <source>
        <dbReference type="EMBL" id="GAT47690.1"/>
    </source>
</evidence>
<dbReference type="SUPFAM" id="SSF54373">
    <property type="entry name" value="FAD-linked reductases, C-terminal domain"/>
    <property type="match status" value="1"/>
</dbReference>
<evidence type="ECO:0000259" key="5">
    <source>
        <dbReference type="PROSITE" id="PS00624"/>
    </source>
</evidence>
<keyword evidence="7" id="KW-1185">Reference proteome</keyword>
<dbReference type="InterPro" id="IPR036188">
    <property type="entry name" value="FAD/NAD-bd_sf"/>
</dbReference>
<comment type="similarity">
    <text evidence="2">Belongs to the GMC oxidoreductase family.</text>
</comment>
<evidence type="ECO:0000256" key="3">
    <source>
        <dbReference type="ARBA" id="ARBA00022630"/>
    </source>
</evidence>
<evidence type="ECO:0000256" key="1">
    <source>
        <dbReference type="ARBA" id="ARBA00001974"/>
    </source>
</evidence>
<accession>A0ABQ0L946</accession>
<evidence type="ECO:0000313" key="7">
    <source>
        <dbReference type="Proteomes" id="UP000815677"/>
    </source>
</evidence>
<name>A0ABQ0L946_MYCCL</name>
<feature type="domain" description="Glucose-methanol-choline oxidoreductase N-terminal" evidence="5">
    <location>
        <begin position="316"/>
        <end position="330"/>
    </location>
</feature>
<dbReference type="InterPro" id="IPR012132">
    <property type="entry name" value="GMC_OxRdtase"/>
</dbReference>
<keyword evidence="4" id="KW-0274">FAD</keyword>
<dbReference type="Pfam" id="PF00732">
    <property type="entry name" value="GMC_oxred_N"/>
    <property type="match status" value="1"/>
</dbReference>
<sequence>MGKVYLNPESLQGHNYDFIVVGGEFRARVSVTAASCRSQRETFVSALDAIHANLTQAGGLLAARLAENPTFKVLVIEAGLSDDAEGSNVLHMPFLAGRASGTPFDWNYTTTPQVGLNGRAVPLPRGLVVGGCSNTNSLVYIRGPAEDFDRIAKLSGDSGWAWASMTEYIQKNERHVAPWNHRNDAGEFDPSAHGYGPLQTSLTAVPTGLDRRVIETAKQSPEMFPFNLDLNSGNCLGVGWIHTTVGDGTRSSASTAFLNPALKTRDNIDLLIHTQVTRLLPAKQDSFDFRTVEMARSAEGPTFTLTAKNEVIICAGAIGTPQILQLSGIGPKDVLKRAGVQQIVDLPDVGQHFQDQPIIFCQWRANEPTLSSFLRDPSNISTAMAEYGSTKTGFAAGSAFFNTIAFLRVPADELPGMLNGKQDPAAGPNSAHFLCSFINTFTPNPDQAIPTEGDWISVALVVESPMSAGSVDIKTASAFDHPSINPGYFSADCPFDMATMITAFKTTQKFFAAQTWASYLGPPSPDTAALTSDAAIEAFVRKYATTIKHPVATARISKSGETGGVVGPDLLVKKVNGVRVVDASVLPFASAGFPQAQVYIIAERAAAMIKEKWANSA</sequence>
<evidence type="ECO:0000256" key="2">
    <source>
        <dbReference type="ARBA" id="ARBA00010790"/>
    </source>
</evidence>
<dbReference type="InterPro" id="IPR007867">
    <property type="entry name" value="GMC_OxRtase_C"/>
</dbReference>
<comment type="cofactor">
    <cofactor evidence="1">
        <name>FAD</name>
        <dbReference type="ChEBI" id="CHEBI:57692"/>
    </cofactor>
</comment>
<dbReference type="Gene3D" id="3.50.50.60">
    <property type="entry name" value="FAD/NAD(P)-binding domain"/>
    <property type="match status" value="1"/>
</dbReference>
<dbReference type="Gene3D" id="3.30.560.10">
    <property type="entry name" value="Glucose Oxidase, domain 3"/>
    <property type="match status" value="1"/>
</dbReference>
<dbReference type="SUPFAM" id="SSF51905">
    <property type="entry name" value="FAD/NAD(P)-binding domain"/>
    <property type="match status" value="1"/>
</dbReference>
<dbReference type="PANTHER" id="PTHR11552">
    <property type="entry name" value="GLUCOSE-METHANOL-CHOLINE GMC OXIDOREDUCTASE"/>
    <property type="match status" value="1"/>
</dbReference>
<dbReference type="EMBL" id="DF843878">
    <property type="protein sequence ID" value="GAT47690.1"/>
    <property type="molecule type" value="Genomic_DNA"/>
</dbReference>
<evidence type="ECO:0000256" key="4">
    <source>
        <dbReference type="ARBA" id="ARBA00022827"/>
    </source>
</evidence>
<dbReference type="PIRSF" id="PIRSF000137">
    <property type="entry name" value="Alcohol_oxidase"/>
    <property type="match status" value="1"/>
</dbReference>
<reference evidence="6" key="1">
    <citation type="submission" date="2014-09" db="EMBL/GenBank/DDBJ databases">
        <title>Genome sequence of the luminous mushroom Mycena chlorophos for searching fungal bioluminescence genes.</title>
        <authorList>
            <person name="Tanaka Y."/>
            <person name="Kasuga D."/>
            <person name="Oba Y."/>
            <person name="Hase S."/>
            <person name="Sato K."/>
            <person name="Oba Y."/>
            <person name="Sakakibara Y."/>
        </authorList>
    </citation>
    <scope>NUCLEOTIDE SEQUENCE</scope>
</reference>
<dbReference type="InterPro" id="IPR000172">
    <property type="entry name" value="GMC_OxRdtase_N"/>
</dbReference>
<dbReference type="Pfam" id="PF05199">
    <property type="entry name" value="GMC_oxred_C"/>
    <property type="match status" value="1"/>
</dbReference>
<protein>
    <submittedName>
        <fullName evidence="6">Aryl-alcohol oxidase-like protein</fullName>
    </submittedName>
</protein>